<reference evidence="8" key="1">
    <citation type="journal article" date="2019" name="Int. J. Syst. Evol. Microbiol.">
        <title>The Global Catalogue of Microorganisms (GCM) 10K type strain sequencing project: providing services to taxonomists for standard genome sequencing and annotation.</title>
        <authorList>
            <consortium name="The Broad Institute Genomics Platform"/>
            <consortium name="The Broad Institute Genome Sequencing Center for Infectious Disease"/>
            <person name="Wu L."/>
            <person name="Ma J."/>
        </authorList>
    </citation>
    <scope>NUCLEOTIDE SEQUENCE [LARGE SCALE GENOMIC DNA]</scope>
    <source>
        <strain evidence="8">CGMCC 1.12295</strain>
    </source>
</reference>
<protein>
    <submittedName>
        <fullName evidence="7">CDP-glycerol glycerophosphotransferase family protein</fullName>
    </submittedName>
</protein>
<dbReference type="PANTHER" id="PTHR37316">
    <property type="entry name" value="TEICHOIC ACID GLYCEROL-PHOSPHATE PRIMASE"/>
    <property type="match status" value="1"/>
</dbReference>
<dbReference type="Proteomes" id="UP001597301">
    <property type="component" value="Unassembled WGS sequence"/>
</dbReference>
<keyword evidence="8" id="KW-1185">Reference proteome</keyword>
<comment type="subcellular location">
    <subcellularLocation>
        <location evidence="1">Cell membrane</location>
        <topology evidence="1">Peripheral membrane protein</topology>
    </subcellularLocation>
</comment>
<name>A0ABW4KJX1_9BACI</name>
<dbReference type="InterPro" id="IPR051612">
    <property type="entry name" value="Teichoic_Acid_Biosynth"/>
</dbReference>
<keyword evidence="5" id="KW-0777">Teichoic acid biosynthesis</keyword>
<evidence type="ECO:0000313" key="7">
    <source>
        <dbReference type="EMBL" id="MFD1708004.1"/>
    </source>
</evidence>
<dbReference type="SUPFAM" id="SSF53756">
    <property type="entry name" value="UDP-Glycosyltransferase/glycogen phosphorylase"/>
    <property type="match status" value="1"/>
</dbReference>
<dbReference type="PANTHER" id="PTHR37316:SF3">
    <property type="entry name" value="TEICHOIC ACID GLYCEROL-PHOSPHATE TRANSFERASE"/>
    <property type="match status" value="1"/>
</dbReference>
<dbReference type="RefSeq" id="WP_380774890.1">
    <property type="nucleotide sequence ID" value="NZ_JBHUEO010000053.1"/>
</dbReference>
<organism evidence="7 8">
    <name type="scientific">Siminovitchia sediminis</name>
    <dbReference type="NCBI Taxonomy" id="1274353"/>
    <lineage>
        <taxon>Bacteria</taxon>
        <taxon>Bacillati</taxon>
        <taxon>Bacillota</taxon>
        <taxon>Bacilli</taxon>
        <taxon>Bacillales</taxon>
        <taxon>Bacillaceae</taxon>
        <taxon>Siminovitchia</taxon>
    </lineage>
</organism>
<comment type="caution">
    <text evidence="7">The sequence shown here is derived from an EMBL/GenBank/DDBJ whole genome shotgun (WGS) entry which is preliminary data.</text>
</comment>
<dbReference type="InterPro" id="IPR007554">
    <property type="entry name" value="Glycerophosphate_synth"/>
</dbReference>
<sequence length="392" mass="46534">MDIIKKYGCLLLVYIFHLFPIKKNKVFLYSYYGSQYGCNPKYITEYILQQTPKGKYDLVWALNDLKNSDIRHGIRKVKTMSIRYFYEMCTAKVIITNFRTTDFFIKRKNQYYIQTWHSSLRLKRIEKDAIKYLPKQYVEMAKKDSGKCDLLLSGCGYSTEIFRRSFWYDGEIFTHGTPRNDVFFQKGIVDKDKLLYQLNIERGTKIVLYAPTYRKNNDLTVYNLDYKALVKALKKKFGGNWICLIKLHPHLLPYSQQLRSAAGDVKDVTSFHDIQQLLYITDFLITDYSSLMFDYSITNKPCYLYVPDEMEYMKKERELYFKLSEIPFIKAYSNQDLSEKIQQLDLVQYQKSLKSFHHRIGSYETGRACEKLLNRIEEICFEESGRDTVEAI</sequence>
<keyword evidence="4" id="KW-0808">Transferase</keyword>
<evidence type="ECO:0000256" key="6">
    <source>
        <dbReference type="ARBA" id="ARBA00023136"/>
    </source>
</evidence>
<dbReference type="Gene3D" id="3.40.50.12580">
    <property type="match status" value="1"/>
</dbReference>
<accession>A0ABW4KJX1</accession>
<dbReference type="Pfam" id="PF04464">
    <property type="entry name" value="Glyphos_transf"/>
    <property type="match status" value="1"/>
</dbReference>
<dbReference type="InterPro" id="IPR043148">
    <property type="entry name" value="TagF_C"/>
</dbReference>
<dbReference type="EMBL" id="JBHUEO010000053">
    <property type="protein sequence ID" value="MFD1708004.1"/>
    <property type="molecule type" value="Genomic_DNA"/>
</dbReference>
<evidence type="ECO:0000313" key="8">
    <source>
        <dbReference type="Proteomes" id="UP001597301"/>
    </source>
</evidence>
<proteinExistence type="inferred from homology"/>
<evidence type="ECO:0000256" key="4">
    <source>
        <dbReference type="ARBA" id="ARBA00022679"/>
    </source>
</evidence>
<keyword evidence="6" id="KW-0472">Membrane</keyword>
<keyword evidence="3" id="KW-1003">Cell membrane</keyword>
<dbReference type="InterPro" id="IPR043149">
    <property type="entry name" value="TagF_N"/>
</dbReference>
<comment type="similarity">
    <text evidence="2">Belongs to the CDP-glycerol glycerophosphotransferase family.</text>
</comment>
<evidence type="ECO:0000256" key="1">
    <source>
        <dbReference type="ARBA" id="ARBA00004202"/>
    </source>
</evidence>
<evidence type="ECO:0000256" key="5">
    <source>
        <dbReference type="ARBA" id="ARBA00022944"/>
    </source>
</evidence>
<gene>
    <name evidence="7" type="ORF">ACFSCZ_14865</name>
</gene>
<evidence type="ECO:0000256" key="3">
    <source>
        <dbReference type="ARBA" id="ARBA00022475"/>
    </source>
</evidence>
<evidence type="ECO:0000256" key="2">
    <source>
        <dbReference type="ARBA" id="ARBA00010488"/>
    </source>
</evidence>
<dbReference type="Gene3D" id="3.40.50.11820">
    <property type="match status" value="1"/>
</dbReference>